<feature type="domain" description="Helicase ATP-binding" evidence="11">
    <location>
        <begin position="94"/>
        <end position="261"/>
    </location>
</feature>
<dbReference type="PROSITE" id="PS51194">
    <property type="entry name" value="HELICASE_CTER"/>
    <property type="match status" value="1"/>
</dbReference>
<evidence type="ECO:0000256" key="7">
    <source>
        <dbReference type="ARBA" id="ARBA00023242"/>
    </source>
</evidence>
<feature type="compositionally biased region" description="Polar residues" evidence="10">
    <location>
        <begin position="763"/>
        <end position="777"/>
    </location>
</feature>
<evidence type="ECO:0000256" key="10">
    <source>
        <dbReference type="SAM" id="MobiDB-lite"/>
    </source>
</evidence>
<feature type="region of interest" description="Disordered" evidence="10">
    <location>
        <begin position="757"/>
        <end position="784"/>
    </location>
</feature>
<dbReference type="Gene3D" id="3.40.50.300">
    <property type="entry name" value="P-loop containing nucleotide triphosphate hydrolases"/>
    <property type="match status" value="2"/>
</dbReference>
<dbReference type="GO" id="GO:0005524">
    <property type="term" value="F:ATP binding"/>
    <property type="evidence" value="ECO:0007669"/>
    <property type="project" value="UniProtKB-UniRule"/>
</dbReference>
<dbReference type="EC" id="3.6.4.12" evidence="9"/>
<sequence length="1098" mass="125184">MNSDDDSVFNDDLDDSEITNLIHNIPLSLSLSLSLKSKLQRNLYGEIIPQQYIEIDTSKGYTELPPTHHVLDYENLSTYIYPTNFEIRDYQFNIVQRAFYDNLLVALPTGLGKTFIASTVMLNFTRWFPQGKIIFMAPTKPLVAQQIKACCGITGIPTSQVAILLDKSRRNRTDIWNSKTVFFTTPQVVENDLTTGIIDPKLVVLLVIDEAHKSKGNYAYNNVVKFITRFSNSFRILALTATPASDVEGVQEIIDNLSISKVEVRTEQSIDISKYMKRKTIERVTVSPSIEICEIVDMLCTAIQPVLSMANERRIYDMTDPLKINAFQVIDASQRLLKNPTIPEGLKWQNYFILQILNVVGQSLRRLNIYGIKSFYNYFDQKHKEFTTKYNNKKSTNQTAARFYFHENINLILSTCRELISNDNYLGHPKLEVLINELDGFFKENEENDSRVIIFTEFRESALDIVNSIERIGSNLKPHIFIGQSKEKEKFDEETYLSKGKKSKAKGKATKGKQKNTETSERSTSRTSSEDAQIKGMNQKLQKELIKKFKKGEYNILVATSIGEEGLDIGEVDLIICYDSTSSPIKNIQRMGRTGRKRDGKVLLLFAGNEELKFDKAMAGYEFIQQHIMHNRLITLAQSNRIIPKNYKPIVEKKFIEIPEENTEIEAEEDEDEIIRIATMYMNNKGDKVTKPKSNIKSKSKKIEKRFFMPDNVITGFQNVTNMIKKADSDKSVADTRREKDLLDKLLESDTEDELMIEGKSSPVKNDQQRKSNSNCTREQDFKDGIENINNKVTGDFATVNKENKESGASKSPPCRGTPSALGIGRLSPQNGKTINMPTSLIEETTPEVTENMEPSTVNVAEKRKSPNMDANNREFAPKQKTLGLKRRKANNITDQLKQQYSRVIKPNTANQTITVNEDENLMKDYINNEQSYKNKITESAIDDAFDEADVFDDGLDDELVLIANDKISSFERSSSPNFPVSKPSDQVYKHEFSSGEGLLNQEEMLELYTSYFSILDPADRIDFYDPLNFNKRNSSIHHHGQIGHSQASRRLLQSSKFMGTTSTTTAKNMMERYKQTYDLIHHENSSIVQKITKTDSK</sequence>
<gene>
    <name evidence="13" type="ORF">AC631_04416</name>
</gene>
<dbReference type="Pfam" id="PF04851">
    <property type="entry name" value="ResIII"/>
    <property type="match status" value="1"/>
</dbReference>
<name>A0A0V1PU89_9ASCO</name>
<keyword evidence="5 13" id="KW-0347">Helicase</keyword>
<comment type="catalytic activity">
    <reaction evidence="8 9">
        <text>ATP + H2O = ADP + phosphate + H(+)</text>
        <dbReference type="Rhea" id="RHEA:13065"/>
        <dbReference type="ChEBI" id="CHEBI:15377"/>
        <dbReference type="ChEBI" id="CHEBI:15378"/>
        <dbReference type="ChEBI" id="CHEBI:30616"/>
        <dbReference type="ChEBI" id="CHEBI:43474"/>
        <dbReference type="ChEBI" id="CHEBI:456216"/>
        <dbReference type="EC" id="3.6.4.12"/>
    </reaction>
</comment>
<dbReference type="OrthoDB" id="164902at2759"/>
<evidence type="ECO:0000256" key="6">
    <source>
        <dbReference type="ARBA" id="ARBA00022840"/>
    </source>
</evidence>
<dbReference type="SMART" id="SM00490">
    <property type="entry name" value="HELICc"/>
    <property type="match status" value="1"/>
</dbReference>
<feature type="region of interest" description="Disordered" evidence="10">
    <location>
        <begin position="502"/>
        <end position="536"/>
    </location>
</feature>
<comment type="caution">
    <text evidence="13">The sequence shown here is derived from an EMBL/GenBank/DDBJ whole genome shotgun (WGS) entry which is preliminary data.</text>
</comment>
<dbReference type="Proteomes" id="UP000054251">
    <property type="component" value="Unassembled WGS sequence"/>
</dbReference>
<keyword evidence="6" id="KW-0067">ATP-binding</keyword>
<dbReference type="GO" id="GO:0016887">
    <property type="term" value="F:ATP hydrolysis activity"/>
    <property type="evidence" value="ECO:0007669"/>
    <property type="project" value="RHEA"/>
</dbReference>
<dbReference type="PROSITE" id="PS51192">
    <property type="entry name" value="HELICASE_ATP_BIND_1"/>
    <property type="match status" value="1"/>
</dbReference>
<evidence type="ECO:0000256" key="9">
    <source>
        <dbReference type="RuleBase" id="RU367027"/>
    </source>
</evidence>
<feature type="compositionally biased region" description="Basic and acidic residues" evidence="10">
    <location>
        <begin position="515"/>
        <end position="533"/>
    </location>
</feature>
<dbReference type="SUPFAM" id="SSF52540">
    <property type="entry name" value="P-loop containing nucleoside triphosphate hydrolases"/>
    <property type="match status" value="1"/>
</dbReference>
<comment type="subunit">
    <text evidence="9">Interacts with the MHF histone-fold complex to form the FANCM-MHF complex.</text>
</comment>
<dbReference type="FunFam" id="3.40.50.300:FF:000861">
    <property type="entry name" value="Fanconi anemia, complementation group M"/>
    <property type="match status" value="1"/>
</dbReference>
<dbReference type="GO" id="GO:0045003">
    <property type="term" value="P:double-strand break repair via synthesis-dependent strand annealing"/>
    <property type="evidence" value="ECO:0007669"/>
    <property type="project" value="TreeGrafter"/>
</dbReference>
<feature type="region of interest" description="Disordered" evidence="10">
    <location>
        <begin position="803"/>
        <end position="836"/>
    </location>
</feature>
<organism evidence="13 14">
    <name type="scientific">Debaryomyces fabryi</name>
    <dbReference type="NCBI Taxonomy" id="58627"/>
    <lineage>
        <taxon>Eukaryota</taxon>
        <taxon>Fungi</taxon>
        <taxon>Dikarya</taxon>
        <taxon>Ascomycota</taxon>
        <taxon>Saccharomycotina</taxon>
        <taxon>Pichiomycetes</taxon>
        <taxon>Debaryomycetaceae</taxon>
        <taxon>Debaryomyces</taxon>
    </lineage>
</organism>
<dbReference type="PANTHER" id="PTHR14025">
    <property type="entry name" value="FANCONI ANEMIA GROUP M FANCM FAMILY MEMBER"/>
    <property type="match status" value="1"/>
</dbReference>
<comment type="similarity">
    <text evidence="2 9">Belongs to the DEAD box helicase family. DEAH subfamily. FANCM sub-subfamily.</text>
</comment>
<dbReference type="GO" id="GO:0000400">
    <property type="term" value="F:four-way junction DNA binding"/>
    <property type="evidence" value="ECO:0007669"/>
    <property type="project" value="TreeGrafter"/>
</dbReference>
<evidence type="ECO:0000256" key="8">
    <source>
        <dbReference type="ARBA" id="ARBA00047995"/>
    </source>
</evidence>
<dbReference type="AlphaFoldDB" id="A0A0V1PU89"/>
<evidence type="ECO:0000256" key="1">
    <source>
        <dbReference type="ARBA" id="ARBA00004123"/>
    </source>
</evidence>
<evidence type="ECO:0000313" key="14">
    <source>
        <dbReference type="Proteomes" id="UP000054251"/>
    </source>
</evidence>
<dbReference type="Pfam" id="PF00271">
    <property type="entry name" value="Helicase_C"/>
    <property type="match status" value="1"/>
</dbReference>
<dbReference type="GO" id="GO:0005634">
    <property type="term" value="C:nucleus"/>
    <property type="evidence" value="ECO:0007669"/>
    <property type="project" value="UniProtKB-SubCell"/>
</dbReference>
<dbReference type="InterPro" id="IPR006935">
    <property type="entry name" value="Helicase/UvrB_N"/>
</dbReference>
<dbReference type="SMART" id="SM00487">
    <property type="entry name" value="DEXDc"/>
    <property type="match status" value="1"/>
</dbReference>
<dbReference type="GO" id="GO:0009378">
    <property type="term" value="F:four-way junction helicase activity"/>
    <property type="evidence" value="ECO:0007669"/>
    <property type="project" value="TreeGrafter"/>
</dbReference>
<dbReference type="CDD" id="cd18033">
    <property type="entry name" value="DEXDc_FANCM"/>
    <property type="match status" value="1"/>
</dbReference>
<dbReference type="GO" id="GO:0043138">
    <property type="term" value="F:3'-5' DNA helicase activity"/>
    <property type="evidence" value="ECO:0007669"/>
    <property type="project" value="InterPro"/>
</dbReference>
<dbReference type="InterPro" id="IPR044749">
    <property type="entry name" value="FANCM_DEXDc"/>
</dbReference>
<protein>
    <recommendedName>
        <fullName evidence="9">ATP-dependent DNA helicase</fullName>
        <ecNumber evidence="9">3.6.4.12</ecNumber>
    </recommendedName>
</protein>
<evidence type="ECO:0000256" key="5">
    <source>
        <dbReference type="ARBA" id="ARBA00022806"/>
    </source>
</evidence>
<dbReference type="GO" id="GO:0036297">
    <property type="term" value="P:interstrand cross-link repair"/>
    <property type="evidence" value="ECO:0007669"/>
    <property type="project" value="TreeGrafter"/>
</dbReference>
<evidence type="ECO:0000256" key="2">
    <source>
        <dbReference type="ARBA" id="ARBA00009889"/>
    </source>
</evidence>
<keyword evidence="14" id="KW-1185">Reference proteome</keyword>
<evidence type="ECO:0000256" key="4">
    <source>
        <dbReference type="ARBA" id="ARBA00022801"/>
    </source>
</evidence>
<keyword evidence="3" id="KW-0547">Nucleotide-binding</keyword>
<dbReference type="InterPro" id="IPR001650">
    <property type="entry name" value="Helicase_C-like"/>
</dbReference>
<reference evidence="13 14" key="1">
    <citation type="submission" date="2015-11" db="EMBL/GenBank/DDBJ databases">
        <title>The genome of Debaryomyces fabryi.</title>
        <authorList>
            <person name="Tafer H."/>
            <person name="Lopandic K."/>
        </authorList>
    </citation>
    <scope>NUCLEOTIDE SEQUENCE [LARGE SCALE GENOMIC DNA]</scope>
    <source>
        <strain evidence="13 14">CBS 789</strain>
    </source>
</reference>
<dbReference type="EMBL" id="LMYN01000118">
    <property type="protein sequence ID" value="KRZ99820.1"/>
    <property type="molecule type" value="Genomic_DNA"/>
</dbReference>
<dbReference type="CDD" id="cd12091">
    <property type="entry name" value="FANCM_ID"/>
    <property type="match status" value="1"/>
</dbReference>
<dbReference type="InterPro" id="IPR027417">
    <property type="entry name" value="P-loop_NTPase"/>
</dbReference>
<evidence type="ECO:0000259" key="12">
    <source>
        <dbReference type="PROSITE" id="PS51194"/>
    </source>
</evidence>
<dbReference type="InterPro" id="IPR039686">
    <property type="entry name" value="FANCM/Mph1-like_ID"/>
</dbReference>
<comment type="subcellular location">
    <subcellularLocation>
        <location evidence="1 9">Nucleus</location>
    </subcellularLocation>
</comment>
<evidence type="ECO:0000259" key="11">
    <source>
        <dbReference type="PROSITE" id="PS51192"/>
    </source>
</evidence>
<feature type="domain" description="Helicase C-terminal" evidence="12">
    <location>
        <begin position="437"/>
        <end position="642"/>
    </location>
</feature>
<feature type="compositionally biased region" description="Basic residues" evidence="10">
    <location>
        <begin position="502"/>
        <end position="514"/>
    </location>
</feature>
<dbReference type="InterPro" id="IPR014001">
    <property type="entry name" value="Helicase_ATP-bd"/>
</dbReference>
<accession>A0A0V1PU89</accession>
<dbReference type="RefSeq" id="XP_015465923.1">
    <property type="nucleotide sequence ID" value="XM_015613245.1"/>
</dbReference>
<dbReference type="PANTHER" id="PTHR14025:SF20">
    <property type="entry name" value="FANCONI ANEMIA GROUP M PROTEIN"/>
    <property type="match status" value="1"/>
</dbReference>
<dbReference type="GeneID" id="26841425"/>
<evidence type="ECO:0000313" key="13">
    <source>
        <dbReference type="EMBL" id="KRZ99820.1"/>
    </source>
</evidence>
<keyword evidence="7" id="KW-0539">Nucleus</keyword>
<keyword evidence="4" id="KW-0378">Hydrolase</keyword>
<proteinExistence type="inferred from homology"/>
<evidence type="ECO:0000256" key="3">
    <source>
        <dbReference type="ARBA" id="ARBA00022741"/>
    </source>
</evidence>
<comment type="function">
    <text evidence="9">ATP-dependent DNA helicase involved in DNA damage repair by homologous recombination and in genome maintenance. Capable of unwinding D-loops. Plays a role in limiting crossover recombinants during mitotic DNA double-strand break (DSB) repair. Component of a FANCM-MHF complex which promotes gene conversion at blocked replication forks, probably by reversal of the stalled fork.</text>
</comment>